<comment type="caution">
    <text evidence="2">The sequence shown here is derived from an EMBL/GenBank/DDBJ whole genome shotgun (WGS) entry which is preliminary data.</text>
</comment>
<reference evidence="2 3" key="1">
    <citation type="journal article" date="2023" name="BMC Biotechnol.">
        <title>Vitis rotundifolia cv Carlos genome sequencing.</title>
        <authorList>
            <person name="Huff M."/>
            <person name="Hulse-Kemp A."/>
            <person name="Scheffler B."/>
            <person name="Youngblood R."/>
            <person name="Simpson S."/>
            <person name="Babiker E."/>
            <person name="Staton M."/>
        </authorList>
    </citation>
    <scope>NUCLEOTIDE SEQUENCE [LARGE SCALE GENOMIC DNA]</scope>
    <source>
        <tissue evidence="2">Leaf</tissue>
    </source>
</reference>
<dbReference type="Proteomes" id="UP001168098">
    <property type="component" value="Unassembled WGS sequence"/>
</dbReference>
<sequence>MVYADKKAHISEANLGQAFTSRKNKSSLQQEILAHKRKAASLKREGKLAEAYDPQPRFSPSDASISSSSVTPTGQKAQTSVNSAPKKKTLSSCERFKLQ</sequence>
<evidence type="ECO:0000313" key="2">
    <source>
        <dbReference type="EMBL" id="KAJ9678088.1"/>
    </source>
</evidence>
<proteinExistence type="predicted"/>
<dbReference type="PANTHER" id="PTHR47553:SF1">
    <property type="entry name" value="RING_FYVE_PHD ZINC FINGER SUPERFAMILY PROTEIN"/>
    <property type="match status" value="1"/>
</dbReference>
<dbReference type="PANTHER" id="PTHR47553">
    <property type="entry name" value="MYOSIN-11"/>
    <property type="match status" value="1"/>
</dbReference>
<feature type="compositionally biased region" description="Polar residues" evidence="1">
    <location>
        <begin position="70"/>
        <end position="83"/>
    </location>
</feature>
<evidence type="ECO:0000256" key="1">
    <source>
        <dbReference type="SAM" id="MobiDB-lite"/>
    </source>
</evidence>
<evidence type="ECO:0000313" key="3">
    <source>
        <dbReference type="Proteomes" id="UP001168098"/>
    </source>
</evidence>
<name>A0AA38YX19_VITRO</name>
<protein>
    <submittedName>
        <fullName evidence="2">Uncharacterized protein</fullName>
    </submittedName>
</protein>
<gene>
    <name evidence="2" type="ORF">PVL29_022851</name>
</gene>
<dbReference type="EMBL" id="JARBHA010000017">
    <property type="protein sequence ID" value="KAJ9678088.1"/>
    <property type="molecule type" value="Genomic_DNA"/>
</dbReference>
<feature type="compositionally biased region" description="Low complexity" evidence="1">
    <location>
        <begin position="59"/>
        <end position="69"/>
    </location>
</feature>
<organism evidence="2 3">
    <name type="scientific">Vitis rotundifolia</name>
    <name type="common">Muscadine grape</name>
    <dbReference type="NCBI Taxonomy" id="103349"/>
    <lineage>
        <taxon>Eukaryota</taxon>
        <taxon>Viridiplantae</taxon>
        <taxon>Streptophyta</taxon>
        <taxon>Embryophyta</taxon>
        <taxon>Tracheophyta</taxon>
        <taxon>Spermatophyta</taxon>
        <taxon>Magnoliopsida</taxon>
        <taxon>eudicotyledons</taxon>
        <taxon>Gunneridae</taxon>
        <taxon>Pentapetalae</taxon>
        <taxon>rosids</taxon>
        <taxon>Vitales</taxon>
        <taxon>Vitaceae</taxon>
        <taxon>Viteae</taxon>
        <taxon>Vitis</taxon>
    </lineage>
</organism>
<keyword evidence="3" id="KW-1185">Reference proteome</keyword>
<feature type="region of interest" description="Disordered" evidence="1">
    <location>
        <begin position="37"/>
        <end position="99"/>
    </location>
</feature>
<dbReference type="AlphaFoldDB" id="A0AA38YX19"/>
<accession>A0AA38YX19</accession>